<proteinExistence type="inferred from homology"/>
<protein>
    <submittedName>
        <fullName evidence="9">RND family efflux transporter MFP subunit</fullName>
    </submittedName>
</protein>
<dbReference type="InterPro" id="IPR006143">
    <property type="entry name" value="RND_pump_MFP"/>
</dbReference>
<feature type="signal peptide" evidence="4">
    <location>
        <begin position="1"/>
        <end position="25"/>
    </location>
</feature>
<dbReference type="Pfam" id="PF25944">
    <property type="entry name" value="Beta-barrel_RND"/>
    <property type="match status" value="1"/>
</dbReference>
<evidence type="ECO:0000313" key="10">
    <source>
        <dbReference type="Proteomes" id="UP000220251"/>
    </source>
</evidence>
<reference evidence="10" key="1">
    <citation type="submission" date="2015-06" db="EMBL/GenBank/DDBJ databases">
        <authorList>
            <person name="Bertelli C."/>
        </authorList>
    </citation>
    <scope>NUCLEOTIDE SEQUENCE [LARGE SCALE GENOMIC DNA]</scope>
    <source>
        <strain evidence="10">CRIB-30</strain>
    </source>
</reference>
<dbReference type="OrthoDB" id="9801814at2"/>
<feature type="region of interest" description="Disordered" evidence="3">
    <location>
        <begin position="360"/>
        <end position="403"/>
    </location>
</feature>
<dbReference type="GO" id="GO:0005886">
    <property type="term" value="C:plasma membrane"/>
    <property type="evidence" value="ECO:0007669"/>
    <property type="project" value="TreeGrafter"/>
</dbReference>
<dbReference type="GO" id="GO:0046677">
    <property type="term" value="P:response to antibiotic"/>
    <property type="evidence" value="ECO:0007669"/>
    <property type="project" value="TreeGrafter"/>
</dbReference>
<dbReference type="SUPFAM" id="SSF111369">
    <property type="entry name" value="HlyD-like secretion proteins"/>
    <property type="match status" value="1"/>
</dbReference>
<name>A0A0H5DN47_9BACT</name>
<dbReference type="InterPro" id="IPR058624">
    <property type="entry name" value="MdtA-like_HH"/>
</dbReference>
<dbReference type="FunFam" id="2.40.420.20:FF:000001">
    <property type="entry name" value="Efflux RND transporter periplasmic adaptor subunit"/>
    <property type="match status" value="1"/>
</dbReference>
<keyword evidence="10" id="KW-1185">Reference proteome</keyword>
<dbReference type="RefSeq" id="WP_098037526.1">
    <property type="nucleotide sequence ID" value="NZ_CWGJ01000005.1"/>
</dbReference>
<evidence type="ECO:0000259" key="5">
    <source>
        <dbReference type="Pfam" id="PF25876"/>
    </source>
</evidence>
<evidence type="ECO:0000256" key="3">
    <source>
        <dbReference type="SAM" id="MobiDB-lite"/>
    </source>
</evidence>
<dbReference type="PANTHER" id="PTHR30158">
    <property type="entry name" value="ACRA/E-RELATED COMPONENT OF DRUG EFFLUX TRANSPORTER"/>
    <property type="match status" value="1"/>
</dbReference>
<evidence type="ECO:0000259" key="6">
    <source>
        <dbReference type="Pfam" id="PF25917"/>
    </source>
</evidence>
<evidence type="ECO:0000256" key="4">
    <source>
        <dbReference type="SAM" id="SignalP"/>
    </source>
</evidence>
<dbReference type="EMBL" id="CWGJ01000005">
    <property type="protein sequence ID" value="CRX37666.1"/>
    <property type="molecule type" value="Genomic_DNA"/>
</dbReference>
<dbReference type="Gene3D" id="2.40.50.100">
    <property type="match status" value="1"/>
</dbReference>
<dbReference type="AlphaFoldDB" id="A0A0H5DN47"/>
<dbReference type="Proteomes" id="UP000220251">
    <property type="component" value="Unassembled WGS sequence"/>
</dbReference>
<feature type="compositionally biased region" description="Basic and acidic residues" evidence="3">
    <location>
        <begin position="390"/>
        <end position="403"/>
    </location>
</feature>
<comment type="similarity">
    <text evidence="2">Belongs to the membrane fusion protein (MFP) (TC 8.A.1) family.</text>
</comment>
<keyword evidence="4" id="KW-0732">Signal</keyword>
<evidence type="ECO:0000256" key="1">
    <source>
        <dbReference type="ARBA" id="ARBA00004196"/>
    </source>
</evidence>
<feature type="domain" description="Multidrug resistance protein MdtA-like alpha-helical hairpin" evidence="5">
    <location>
        <begin position="102"/>
        <end position="169"/>
    </location>
</feature>
<dbReference type="GO" id="GO:0030313">
    <property type="term" value="C:cell envelope"/>
    <property type="evidence" value="ECO:0007669"/>
    <property type="project" value="UniProtKB-SubCell"/>
</dbReference>
<dbReference type="GO" id="GO:0022857">
    <property type="term" value="F:transmembrane transporter activity"/>
    <property type="evidence" value="ECO:0007669"/>
    <property type="project" value="InterPro"/>
</dbReference>
<evidence type="ECO:0000256" key="2">
    <source>
        <dbReference type="ARBA" id="ARBA00009477"/>
    </source>
</evidence>
<feature type="compositionally biased region" description="Basic and acidic residues" evidence="3">
    <location>
        <begin position="371"/>
        <end position="380"/>
    </location>
</feature>
<dbReference type="NCBIfam" id="TIGR01730">
    <property type="entry name" value="RND_mfp"/>
    <property type="match status" value="1"/>
</dbReference>
<evidence type="ECO:0000313" key="9">
    <source>
        <dbReference type="EMBL" id="CRX37666.1"/>
    </source>
</evidence>
<feature type="chain" id="PRO_5005217729" evidence="4">
    <location>
        <begin position="26"/>
        <end position="403"/>
    </location>
</feature>
<feature type="domain" description="Multidrug resistance protein MdtA-like C-terminal permuted SH3" evidence="8">
    <location>
        <begin position="300"/>
        <end position="359"/>
    </location>
</feature>
<dbReference type="Pfam" id="PF25917">
    <property type="entry name" value="BSH_RND"/>
    <property type="match status" value="1"/>
</dbReference>
<accession>A0A0H5DN47</accession>
<evidence type="ECO:0000259" key="8">
    <source>
        <dbReference type="Pfam" id="PF25967"/>
    </source>
</evidence>
<dbReference type="Pfam" id="PF25876">
    <property type="entry name" value="HH_MFP_RND"/>
    <property type="match status" value="1"/>
</dbReference>
<feature type="domain" description="Multidrug resistance protein MdtA-like barrel-sandwich hybrid" evidence="6">
    <location>
        <begin position="60"/>
        <end position="193"/>
    </location>
</feature>
<dbReference type="InterPro" id="IPR058625">
    <property type="entry name" value="MdtA-like_BSH"/>
</dbReference>
<dbReference type="Pfam" id="PF25967">
    <property type="entry name" value="RND-MFP_C"/>
    <property type="match status" value="1"/>
</dbReference>
<feature type="domain" description="Multidrug resistance protein MdtA-like beta-barrel" evidence="7">
    <location>
        <begin position="206"/>
        <end position="294"/>
    </location>
</feature>
<comment type="subcellular location">
    <subcellularLocation>
        <location evidence="1">Cell envelope</location>
    </subcellularLocation>
</comment>
<dbReference type="InterPro" id="IPR058627">
    <property type="entry name" value="MdtA-like_C"/>
</dbReference>
<sequence>MTCTFSLRLLSFALMLLCASCGKKAPTPAAQKKVAVSTVTVEAKDVPIELEYIAITQSSRLVNINARVNGFLEKRIYTEGEIVQEGQVLFLMDKKPFQAQVDAAEAALNMKKASMETARLNLNRTKPLTEMNALSQKDLDDATGTFQSSSAAVEQAKAQLETALLNLSYCTISSPLYGISSAAIEQDGSYINVENSKLTTVAALSPMWANFSVSENEIQSFRQQISKGLLIAPKVDEYEVEILLVDGSVFPHKGKITFADPNYNQQTGTFLIRVSVDNPEAILRPNQYVRVRLKGAIRPQAILVPQRAVQQSSKGHYVFVVDKEGKADMRPVVVGTWHGTDWFINEGLRSGDVVIVDGGMTLRPGTPVEAKPLEEKKETSETDQTQGKSDAPKEEPKEGHKEG</sequence>
<dbReference type="Gene3D" id="1.10.287.470">
    <property type="entry name" value="Helix hairpin bin"/>
    <property type="match status" value="1"/>
</dbReference>
<dbReference type="InterPro" id="IPR058626">
    <property type="entry name" value="MdtA-like_b-barrel"/>
</dbReference>
<dbReference type="Gene3D" id="2.40.420.20">
    <property type="match status" value="1"/>
</dbReference>
<organism evidence="9 10">
    <name type="scientific">Estrella lausannensis</name>
    <dbReference type="NCBI Taxonomy" id="483423"/>
    <lineage>
        <taxon>Bacteria</taxon>
        <taxon>Pseudomonadati</taxon>
        <taxon>Chlamydiota</taxon>
        <taxon>Chlamydiia</taxon>
        <taxon>Parachlamydiales</taxon>
        <taxon>Candidatus Criblamydiaceae</taxon>
        <taxon>Estrella</taxon>
    </lineage>
</organism>
<evidence type="ECO:0000259" key="7">
    <source>
        <dbReference type="Pfam" id="PF25944"/>
    </source>
</evidence>
<gene>
    <name evidence="9" type="ORF">ELAC_0305</name>
</gene>
<dbReference type="Gene3D" id="2.40.30.170">
    <property type="match status" value="1"/>
</dbReference>